<sequence>MSQDSDAQIVKEYKEKAGKWTSEDLFYILGQPRAVIRSLRKYIIEWTINNHNNLEFGVDNEKDKINIRKAKNYYENVDNSFAYSLFFIGSKNFNKLKMPTLNKPDYSIVQVLHNKDFNDKMEGEFFRYIYNPYIFGRAKNIRAEKLYILQRYNISIFTRKDSDYKRAICLQIFQGMNTNVLNFKYLDCNIMNTSKDDQQTKTIERLGKFLSIVGYNRSVPIRYQQDYIPRILISLPKSEIFMHQTPFFRKYMLILNENDGKALIQNHNLYEFKKFIKTSQKADQTKKIDSINLYDFAPIPMYLPNALLNEKFNFGSSMILYIFFSYIRGKKKDETSNFYKNYLELMKEFTDLTKEIGILKPSEYLKELMEGYCKKYFHSNEKMMDLAIRPTIHEITNQIINNLTPILCRNDDQFAKFTTECSVLNLRDMLCGVNNPEKCNKKFNENYYPGVVKNIKN</sequence>
<proteinExistence type="predicted"/>
<reference evidence="1" key="2">
    <citation type="journal article" date="2007" name="Science">
        <title>Draft genome sequence of the sexually transmitted pathogen Trichomonas vaginalis.</title>
        <authorList>
            <person name="Carlton J.M."/>
            <person name="Hirt R.P."/>
            <person name="Silva J.C."/>
            <person name="Delcher A.L."/>
            <person name="Schatz M."/>
            <person name="Zhao Q."/>
            <person name="Wortman J.R."/>
            <person name="Bidwell S.L."/>
            <person name="Alsmark U.C.M."/>
            <person name="Besteiro S."/>
            <person name="Sicheritz-Ponten T."/>
            <person name="Noel C.J."/>
            <person name="Dacks J.B."/>
            <person name="Foster P.G."/>
            <person name="Simillion C."/>
            <person name="Van de Peer Y."/>
            <person name="Miranda-Saavedra D."/>
            <person name="Barton G.J."/>
            <person name="Westrop G.D."/>
            <person name="Mueller S."/>
            <person name="Dessi D."/>
            <person name="Fiori P.L."/>
            <person name="Ren Q."/>
            <person name="Paulsen I."/>
            <person name="Zhang H."/>
            <person name="Bastida-Corcuera F.D."/>
            <person name="Simoes-Barbosa A."/>
            <person name="Brown M.T."/>
            <person name="Hayes R.D."/>
            <person name="Mukherjee M."/>
            <person name="Okumura C.Y."/>
            <person name="Schneider R."/>
            <person name="Smith A.J."/>
            <person name="Vanacova S."/>
            <person name="Villalvazo M."/>
            <person name="Haas B.J."/>
            <person name="Pertea M."/>
            <person name="Feldblyum T.V."/>
            <person name="Utterback T.R."/>
            <person name="Shu C.L."/>
            <person name="Osoegawa K."/>
            <person name="de Jong P.J."/>
            <person name="Hrdy I."/>
            <person name="Horvathova L."/>
            <person name="Zubacova Z."/>
            <person name="Dolezal P."/>
            <person name="Malik S.B."/>
            <person name="Logsdon J.M. Jr."/>
            <person name="Henze K."/>
            <person name="Gupta A."/>
            <person name="Wang C.C."/>
            <person name="Dunne R.L."/>
            <person name="Upcroft J.A."/>
            <person name="Upcroft P."/>
            <person name="White O."/>
            <person name="Salzberg S.L."/>
            <person name="Tang P."/>
            <person name="Chiu C.-H."/>
            <person name="Lee Y.-S."/>
            <person name="Embley T.M."/>
            <person name="Coombs G.H."/>
            <person name="Mottram J.C."/>
            <person name="Tachezy J."/>
            <person name="Fraser-Liggett C.M."/>
            <person name="Johnson P.J."/>
        </authorList>
    </citation>
    <scope>NUCLEOTIDE SEQUENCE [LARGE SCALE GENOMIC DNA]</scope>
    <source>
        <strain evidence="1">G3</strain>
    </source>
</reference>
<dbReference type="VEuPathDB" id="TrichDB:TVAGG3_0675790"/>
<dbReference type="Proteomes" id="UP000001542">
    <property type="component" value="Unassembled WGS sequence"/>
</dbReference>
<gene>
    <name evidence="1" type="ORF">TVAG_404020</name>
</gene>
<keyword evidence="2" id="KW-1185">Reference proteome</keyword>
<dbReference type="KEGG" id="tva:4766140"/>
<evidence type="ECO:0000313" key="1">
    <source>
        <dbReference type="EMBL" id="EAY08234.1"/>
    </source>
</evidence>
<protein>
    <submittedName>
        <fullName evidence="1">Uncharacterized protein</fullName>
    </submittedName>
</protein>
<dbReference type="InParanoid" id="A2EGF1"/>
<dbReference type="VEuPathDB" id="TrichDB:TVAG_404020"/>
<organism evidence="1 2">
    <name type="scientific">Trichomonas vaginalis (strain ATCC PRA-98 / G3)</name>
    <dbReference type="NCBI Taxonomy" id="412133"/>
    <lineage>
        <taxon>Eukaryota</taxon>
        <taxon>Metamonada</taxon>
        <taxon>Parabasalia</taxon>
        <taxon>Trichomonadida</taxon>
        <taxon>Trichomonadidae</taxon>
        <taxon>Trichomonas</taxon>
    </lineage>
</organism>
<dbReference type="EMBL" id="DS113382">
    <property type="protein sequence ID" value="EAY08234.1"/>
    <property type="molecule type" value="Genomic_DNA"/>
</dbReference>
<name>A2EGF1_TRIV3</name>
<evidence type="ECO:0000313" key="2">
    <source>
        <dbReference type="Proteomes" id="UP000001542"/>
    </source>
</evidence>
<reference evidence="1" key="1">
    <citation type="submission" date="2006-10" db="EMBL/GenBank/DDBJ databases">
        <authorList>
            <person name="Amadeo P."/>
            <person name="Zhao Q."/>
            <person name="Wortman J."/>
            <person name="Fraser-Liggett C."/>
            <person name="Carlton J."/>
        </authorList>
    </citation>
    <scope>NUCLEOTIDE SEQUENCE</scope>
    <source>
        <strain evidence="1">G3</strain>
    </source>
</reference>
<accession>A2EGF1</accession>
<dbReference type="AlphaFoldDB" id="A2EGF1"/>